<dbReference type="AlphaFoldDB" id="A0A812B6E4"/>
<evidence type="ECO:0000313" key="3">
    <source>
        <dbReference type="Proteomes" id="UP000597762"/>
    </source>
</evidence>
<name>A0A812B6E4_ACAPH</name>
<feature type="transmembrane region" description="Helical" evidence="1">
    <location>
        <begin position="112"/>
        <end position="133"/>
    </location>
</feature>
<evidence type="ECO:0000313" key="2">
    <source>
        <dbReference type="EMBL" id="CAE1175666.1"/>
    </source>
</evidence>
<feature type="transmembrane region" description="Helical" evidence="1">
    <location>
        <begin position="74"/>
        <end position="92"/>
    </location>
</feature>
<proteinExistence type="predicted"/>
<accession>A0A812B6E4</accession>
<keyword evidence="1" id="KW-0812">Transmembrane</keyword>
<keyword evidence="1" id="KW-1133">Transmembrane helix</keyword>
<feature type="transmembrane region" description="Helical" evidence="1">
    <location>
        <begin position="172"/>
        <end position="189"/>
    </location>
</feature>
<organism evidence="2 3">
    <name type="scientific">Acanthosepion pharaonis</name>
    <name type="common">Pharaoh cuttlefish</name>
    <name type="synonym">Sepia pharaonis</name>
    <dbReference type="NCBI Taxonomy" id="158019"/>
    <lineage>
        <taxon>Eukaryota</taxon>
        <taxon>Metazoa</taxon>
        <taxon>Spiralia</taxon>
        <taxon>Lophotrochozoa</taxon>
        <taxon>Mollusca</taxon>
        <taxon>Cephalopoda</taxon>
        <taxon>Coleoidea</taxon>
        <taxon>Decapodiformes</taxon>
        <taxon>Sepiida</taxon>
        <taxon>Sepiina</taxon>
        <taxon>Sepiidae</taxon>
        <taxon>Acanthosepion</taxon>
    </lineage>
</organism>
<dbReference type="EMBL" id="CAHIKZ030000462">
    <property type="protein sequence ID" value="CAE1175666.1"/>
    <property type="molecule type" value="Genomic_DNA"/>
</dbReference>
<feature type="transmembrane region" description="Helical" evidence="1">
    <location>
        <begin position="145"/>
        <end position="166"/>
    </location>
</feature>
<feature type="transmembrane region" description="Helical" evidence="1">
    <location>
        <begin position="196"/>
        <end position="216"/>
    </location>
</feature>
<gene>
    <name evidence="2" type="ORF">SPHA_13759</name>
</gene>
<comment type="caution">
    <text evidence="2">The sequence shown here is derived from an EMBL/GenBank/DDBJ whole genome shotgun (WGS) entry which is preliminary data.</text>
</comment>
<dbReference type="Proteomes" id="UP000597762">
    <property type="component" value="Unassembled WGS sequence"/>
</dbReference>
<feature type="transmembrane region" description="Helical" evidence="1">
    <location>
        <begin position="34"/>
        <end position="62"/>
    </location>
</feature>
<keyword evidence="3" id="KW-1185">Reference proteome</keyword>
<evidence type="ECO:0000256" key="1">
    <source>
        <dbReference type="SAM" id="Phobius"/>
    </source>
</evidence>
<reference evidence="2" key="1">
    <citation type="submission" date="2021-01" db="EMBL/GenBank/DDBJ databases">
        <authorList>
            <person name="Li R."/>
            <person name="Bekaert M."/>
        </authorList>
    </citation>
    <scope>NUCLEOTIDE SEQUENCE</scope>
    <source>
        <strain evidence="2">Farmed</strain>
    </source>
</reference>
<protein>
    <submittedName>
        <fullName evidence="2">Uncharacterized protein</fullName>
    </submittedName>
</protein>
<sequence length="227" mass="25832">MAAFKAIFFLHLIPFLPEDSQTLSLCWWLIWPNLISFLFLLSPICSLSSPLLCSLLCSPLLLSSYPSLSFSLSLPSVFPFSSISLFVLFFLFSDTFSFFFSRTISFSHILYFLSPLLALSPFPTLFFLLSLCFSEIKSFSLSLPLSFWTLPFLILFSSPLTISFISQLPVSNFLYSLLSLCISHLYFPLSHLVSHLSFYTSLLIFFSFFFSISFSLNPFLLSPTDSL</sequence>
<keyword evidence="1" id="KW-0472">Membrane</keyword>